<feature type="domain" description="Pterin-binding" evidence="9">
    <location>
        <begin position="16"/>
        <end position="268"/>
    </location>
</feature>
<organism evidence="10 11">
    <name type="scientific">Leeuwenhoekiella parthenopeia</name>
    <dbReference type="NCBI Taxonomy" id="2890320"/>
    <lineage>
        <taxon>Bacteria</taxon>
        <taxon>Pseudomonadati</taxon>
        <taxon>Bacteroidota</taxon>
        <taxon>Flavobacteriia</taxon>
        <taxon>Flavobacteriales</taxon>
        <taxon>Flavobacteriaceae</taxon>
        <taxon>Leeuwenhoekiella</taxon>
    </lineage>
</organism>
<dbReference type="Gene3D" id="3.20.20.20">
    <property type="entry name" value="Dihydropteroate synthase-like"/>
    <property type="match status" value="1"/>
</dbReference>
<evidence type="ECO:0000313" key="11">
    <source>
        <dbReference type="Proteomes" id="UP001197770"/>
    </source>
</evidence>
<dbReference type="InterPro" id="IPR045031">
    <property type="entry name" value="DHP_synth-like"/>
</dbReference>
<keyword evidence="8" id="KW-0289">Folate biosynthesis</keyword>
<keyword evidence="11" id="KW-1185">Reference proteome</keyword>
<accession>A0ABS8GS65</accession>
<evidence type="ECO:0000313" key="10">
    <source>
        <dbReference type="EMBL" id="MCC4212825.1"/>
    </source>
</evidence>
<sequence>MASINCKGNLIDLSTPRVMGILNLTPDSFYEGSRFTHADAVLAQTEKMLTEGADFIDVGAYSSRPGAADISVDEELSRLLPVVEVLIKNFPNLLISVDTFRSKVAKQAVQAGAALINDISAGHLDENMLTTIAALQVPYIMMHMKGNPQTMNNLAQYNDLVKEVIYYLSERIAAARALGINDVIVDPGFGFAKTIAHNFELLNKSEQLQMLDVPVLMGVSRKSMIYKTLDVSAAEALNGTTVLNVVALQKGASILRVHDVKPAVEAVRLLQALSQSENGTATI</sequence>
<dbReference type="InterPro" id="IPR011005">
    <property type="entry name" value="Dihydropteroate_synth-like_sf"/>
</dbReference>
<evidence type="ECO:0000256" key="6">
    <source>
        <dbReference type="ARBA" id="ARBA00022723"/>
    </source>
</evidence>
<comment type="caution">
    <text evidence="10">The sequence shown here is derived from an EMBL/GenBank/DDBJ whole genome shotgun (WGS) entry which is preliminary data.</text>
</comment>
<evidence type="ECO:0000256" key="3">
    <source>
        <dbReference type="ARBA" id="ARBA00004763"/>
    </source>
</evidence>
<evidence type="ECO:0000256" key="7">
    <source>
        <dbReference type="ARBA" id="ARBA00022842"/>
    </source>
</evidence>
<dbReference type="SUPFAM" id="SSF51717">
    <property type="entry name" value="Dihydropteroate synthetase-like"/>
    <property type="match status" value="1"/>
</dbReference>
<proteinExistence type="predicted"/>
<dbReference type="Pfam" id="PF00809">
    <property type="entry name" value="Pterin_bind"/>
    <property type="match status" value="1"/>
</dbReference>
<keyword evidence="5 10" id="KW-0808">Transferase</keyword>
<dbReference type="CDD" id="cd00739">
    <property type="entry name" value="DHPS"/>
    <property type="match status" value="1"/>
</dbReference>
<comment type="catalytic activity">
    <reaction evidence="1">
        <text>(7,8-dihydropterin-6-yl)methyl diphosphate + 4-aminobenzoate = 7,8-dihydropteroate + diphosphate</text>
        <dbReference type="Rhea" id="RHEA:19949"/>
        <dbReference type="ChEBI" id="CHEBI:17836"/>
        <dbReference type="ChEBI" id="CHEBI:17839"/>
        <dbReference type="ChEBI" id="CHEBI:33019"/>
        <dbReference type="ChEBI" id="CHEBI:72950"/>
        <dbReference type="EC" id="2.5.1.15"/>
    </reaction>
</comment>
<name>A0ABS8GS65_9FLAO</name>
<dbReference type="PANTHER" id="PTHR20941">
    <property type="entry name" value="FOLATE SYNTHESIS PROTEINS"/>
    <property type="match status" value="1"/>
</dbReference>
<dbReference type="Proteomes" id="UP001197770">
    <property type="component" value="Unassembled WGS sequence"/>
</dbReference>
<dbReference type="NCBIfam" id="TIGR01496">
    <property type="entry name" value="DHPS"/>
    <property type="match status" value="1"/>
</dbReference>
<evidence type="ECO:0000256" key="4">
    <source>
        <dbReference type="ARBA" id="ARBA00012458"/>
    </source>
</evidence>
<dbReference type="EMBL" id="JAJGMW010000009">
    <property type="protein sequence ID" value="MCC4212825.1"/>
    <property type="molecule type" value="Genomic_DNA"/>
</dbReference>
<evidence type="ECO:0000256" key="8">
    <source>
        <dbReference type="ARBA" id="ARBA00022909"/>
    </source>
</evidence>
<comment type="pathway">
    <text evidence="3">Cofactor biosynthesis; tetrahydrofolate biosynthesis; 7,8-dihydrofolate from 2-amino-4-hydroxy-6-hydroxymethyl-7,8-dihydropteridine diphosphate and 4-aminobenzoate: step 1/2.</text>
</comment>
<evidence type="ECO:0000259" key="9">
    <source>
        <dbReference type="PROSITE" id="PS50972"/>
    </source>
</evidence>
<evidence type="ECO:0000256" key="1">
    <source>
        <dbReference type="ARBA" id="ARBA00000012"/>
    </source>
</evidence>
<comment type="cofactor">
    <cofactor evidence="2">
        <name>Mg(2+)</name>
        <dbReference type="ChEBI" id="CHEBI:18420"/>
    </cofactor>
</comment>
<dbReference type="PROSITE" id="PS50972">
    <property type="entry name" value="PTERIN_BINDING"/>
    <property type="match status" value="1"/>
</dbReference>
<gene>
    <name evidence="10" type="primary">folP</name>
    <name evidence="10" type="ORF">LLW17_08855</name>
</gene>
<dbReference type="InterPro" id="IPR000489">
    <property type="entry name" value="Pterin-binding_dom"/>
</dbReference>
<keyword evidence="7" id="KW-0460">Magnesium</keyword>
<evidence type="ECO:0000256" key="5">
    <source>
        <dbReference type="ARBA" id="ARBA00022679"/>
    </source>
</evidence>
<dbReference type="EC" id="2.5.1.15" evidence="4"/>
<reference evidence="10 11" key="1">
    <citation type="submission" date="2021-11" db="EMBL/GenBank/DDBJ databases">
        <title>Seasonal and diel survey of microbial diversity of the Tyrrhenian coast.</title>
        <authorList>
            <person name="Gattoni G."/>
            <person name="Corral P."/>
        </authorList>
    </citation>
    <scope>NUCLEOTIDE SEQUENCE [LARGE SCALE GENOMIC DNA]</scope>
    <source>
        <strain evidence="10 11">Mr9</strain>
    </source>
</reference>
<keyword evidence="6" id="KW-0479">Metal-binding</keyword>
<evidence type="ECO:0000256" key="2">
    <source>
        <dbReference type="ARBA" id="ARBA00001946"/>
    </source>
</evidence>
<dbReference type="GO" id="GO:0004156">
    <property type="term" value="F:dihydropteroate synthase activity"/>
    <property type="evidence" value="ECO:0007669"/>
    <property type="project" value="UniProtKB-EC"/>
</dbReference>
<dbReference type="PANTHER" id="PTHR20941:SF1">
    <property type="entry name" value="FOLIC ACID SYNTHESIS PROTEIN FOL1"/>
    <property type="match status" value="1"/>
</dbReference>
<protein>
    <recommendedName>
        <fullName evidence="4">dihydropteroate synthase</fullName>
        <ecNumber evidence="4">2.5.1.15</ecNumber>
    </recommendedName>
</protein>
<dbReference type="InterPro" id="IPR006390">
    <property type="entry name" value="DHP_synth_dom"/>
</dbReference>
<dbReference type="RefSeq" id="WP_228229895.1">
    <property type="nucleotide sequence ID" value="NZ_JAJGMW010000009.1"/>
</dbReference>